<name>A0ABV0IHW0_9MICC</name>
<keyword evidence="2" id="KW-1185">Reference proteome</keyword>
<dbReference type="RefSeq" id="WP_347920403.1">
    <property type="nucleotide sequence ID" value="NZ_JBDXMX010000003.1"/>
</dbReference>
<proteinExistence type="predicted"/>
<gene>
    <name evidence="1" type="ORF">ABDK96_08640</name>
</gene>
<accession>A0ABV0IHW0</accession>
<evidence type="ECO:0000313" key="2">
    <source>
        <dbReference type="Proteomes" id="UP001484097"/>
    </source>
</evidence>
<sequence length="179" mass="18855">MDGERFKRVLRACFEAQVMNHGDYSLVYGRHSGSGPALVLGYRHSPLELVMCPVGERILAGMNGAGHGGVVPSAAAVSSVGLTNVATVADTGTAYEVESVTGVRASFEVHGTPRISTGTASTGLGDGTAILDQRQDAEDFHRFMGDFMDTLDGFYRVPDTVDFPGTLVASWFSAGPLDP</sequence>
<protein>
    <submittedName>
        <fullName evidence="1">Uncharacterized protein</fullName>
    </submittedName>
</protein>
<dbReference type="EMBL" id="JBDXMX010000003">
    <property type="protein sequence ID" value="MEO9247744.1"/>
    <property type="molecule type" value="Genomic_DNA"/>
</dbReference>
<evidence type="ECO:0000313" key="1">
    <source>
        <dbReference type="EMBL" id="MEO9247744.1"/>
    </source>
</evidence>
<reference evidence="1 2" key="1">
    <citation type="submission" date="2024-05" db="EMBL/GenBank/DDBJ databases">
        <authorList>
            <person name="Yi C."/>
        </authorList>
    </citation>
    <scope>NUCLEOTIDE SEQUENCE [LARGE SCALE GENOMIC DNA]</scope>
    <source>
        <strain evidence="1 2">XS13</strain>
    </source>
</reference>
<organism evidence="1 2">
    <name type="scientific">Citricoccus nitrophenolicus</name>
    <dbReference type="NCBI Taxonomy" id="863575"/>
    <lineage>
        <taxon>Bacteria</taxon>
        <taxon>Bacillati</taxon>
        <taxon>Actinomycetota</taxon>
        <taxon>Actinomycetes</taxon>
        <taxon>Micrococcales</taxon>
        <taxon>Micrococcaceae</taxon>
        <taxon>Citricoccus</taxon>
    </lineage>
</organism>
<dbReference type="Proteomes" id="UP001484097">
    <property type="component" value="Unassembled WGS sequence"/>
</dbReference>
<comment type="caution">
    <text evidence="1">The sequence shown here is derived from an EMBL/GenBank/DDBJ whole genome shotgun (WGS) entry which is preliminary data.</text>
</comment>